<feature type="binding site" evidence="9">
    <location>
        <position position="281"/>
    </location>
    <ligand>
        <name>K(+)</name>
        <dbReference type="ChEBI" id="CHEBI:29103"/>
    </ligand>
</feature>
<dbReference type="CDD" id="cd01174">
    <property type="entry name" value="ribokinase"/>
    <property type="match status" value="1"/>
</dbReference>
<keyword evidence="6 9" id="KW-0460">Magnesium</keyword>
<name>A0A4P7GQI0_9ACTN</name>
<keyword evidence="12" id="KW-1185">Reference proteome</keyword>
<accession>A0A4P7GQI0</accession>
<keyword evidence="2 9" id="KW-0479">Metal-binding</keyword>
<dbReference type="OrthoDB" id="9775849at2"/>
<feature type="binding site" evidence="9">
    <location>
        <position position="251"/>
    </location>
    <ligand>
        <name>substrate</name>
    </ligand>
</feature>
<dbReference type="UniPathway" id="UPA00916">
    <property type="reaction ID" value="UER00889"/>
</dbReference>
<evidence type="ECO:0000256" key="3">
    <source>
        <dbReference type="ARBA" id="ARBA00022741"/>
    </source>
</evidence>
<dbReference type="Proteomes" id="UP000294894">
    <property type="component" value="Chromosome"/>
</dbReference>
<comment type="pathway">
    <text evidence="9">Carbohydrate metabolism; D-ribose degradation; D-ribose 5-phosphate from beta-D-ribopyranose: step 2/2.</text>
</comment>
<reference evidence="11 12" key="1">
    <citation type="submission" date="2019-03" db="EMBL/GenBank/DDBJ databases">
        <title>Three New Species of Nocardioides, Nocardioides euryhalodurans sp. nov., Nocardioides seonyuensis sp. nov. and Nocardioides eburneoflavus sp. nov., Iolated from Soil.</title>
        <authorList>
            <person name="Roh S.G."/>
            <person name="Lee C."/>
            <person name="Kim M.-K."/>
            <person name="Kim S.B."/>
        </authorList>
    </citation>
    <scope>NUCLEOTIDE SEQUENCE [LARGE SCALE GENOMIC DNA]</scope>
    <source>
        <strain evidence="11 12">MMS17-SY117</strain>
    </source>
</reference>
<protein>
    <recommendedName>
        <fullName evidence="9">Ribokinase</fullName>
        <shortName evidence="9">RK</shortName>
        <ecNumber evidence="9">2.7.1.15</ecNumber>
    </recommendedName>
</protein>
<dbReference type="PRINTS" id="PR00990">
    <property type="entry name" value="RIBOKINASE"/>
</dbReference>
<dbReference type="GO" id="GO:0046872">
    <property type="term" value="F:metal ion binding"/>
    <property type="evidence" value="ECO:0007669"/>
    <property type="project" value="UniProtKB-KW"/>
</dbReference>
<feature type="binding site" evidence="9">
    <location>
        <begin position="40"/>
        <end position="44"/>
    </location>
    <ligand>
        <name>substrate</name>
    </ligand>
</feature>
<keyword evidence="5 9" id="KW-0067">ATP-binding</keyword>
<proteinExistence type="inferred from homology"/>
<feature type="binding site" evidence="9">
    <location>
        <position position="185"/>
    </location>
    <ligand>
        <name>ATP</name>
        <dbReference type="ChEBI" id="CHEBI:30616"/>
    </ligand>
</feature>
<comment type="caution">
    <text evidence="9">Lacks conserved residue(s) required for the propagation of feature annotation.</text>
</comment>
<dbReference type="EMBL" id="CP038267">
    <property type="protein sequence ID" value="QBR94536.1"/>
    <property type="molecule type" value="Genomic_DNA"/>
</dbReference>
<dbReference type="KEGG" id="noy:EXE57_15270"/>
<keyword evidence="8 9" id="KW-0119">Carbohydrate metabolism</keyword>
<evidence type="ECO:0000256" key="1">
    <source>
        <dbReference type="ARBA" id="ARBA00022679"/>
    </source>
</evidence>
<feature type="binding site" evidence="9">
    <location>
        <position position="284"/>
    </location>
    <ligand>
        <name>K(+)</name>
        <dbReference type="ChEBI" id="CHEBI:29103"/>
    </ligand>
</feature>
<dbReference type="Gene3D" id="3.40.1190.20">
    <property type="match status" value="1"/>
</dbReference>
<feature type="binding site" evidence="9">
    <location>
        <position position="245"/>
    </location>
    <ligand>
        <name>K(+)</name>
        <dbReference type="ChEBI" id="CHEBI:29103"/>
    </ligand>
</feature>
<dbReference type="GO" id="GO:0019303">
    <property type="term" value="P:D-ribose catabolic process"/>
    <property type="evidence" value="ECO:0007669"/>
    <property type="project" value="UniProtKB-UniRule"/>
</dbReference>
<comment type="catalytic activity">
    <reaction evidence="9">
        <text>D-ribose + ATP = D-ribose 5-phosphate + ADP + H(+)</text>
        <dbReference type="Rhea" id="RHEA:13697"/>
        <dbReference type="ChEBI" id="CHEBI:15378"/>
        <dbReference type="ChEBI" id="CHEBI:30616"/>
        <dbReference type="ChEBI" id="CHEBI:47013"/>
        <dbReference type="ChEBI" id="CHEBI:78346"/>
        <dbReference type="ChEBI" id="CHEBI:456216"/>
        <dbReference type="EC" id="2.7.1.15"/>
    </reaction>
</comment>
<dbReference type="EC" id="2.7.1.15" evidence="9"/>
<dbReference type="Pfam" id="PF00294">
    <property type="entry name" value="PfkB"/>
    <property type="match status" value="1"/>
</dbReference>
<evidence type="ECO:0000256" key="6">
    <source>
        <dbReference type="ARBA" id="ARBA00022842"/>
    </source>
</evidence>
<comment type="similarity">
    <text evidence="9">Belongs to the carbohydrate kinase PfkB family. Ribokinase subfamily.</text>
</comment>
<dbReference type="GO" id="GO:0005524">
    <property type="term" value="F:ATP binding"/>
    <property type="evidence" value="ECO:0007669"/>
    <property type="project" value="UniProtKB-UniRule"/>
</dbReference>
<keyword evidence="1 9" id="KW-0808">Transferase</keyword>
<dbReference type="HAMAP" id="MF_01987">
    <property type="entry name" value="Ribokinase"/>
    <property type="match status" value="1"/>
</dbReference>
<comment type="cofactor">
    <cofactor evidence="9">
        <name>Mg(2+)</name>
        <dbReference type="ChEBI" id="CHEBI:18420"/>
    </cofactor>
    <text evidence="9">Requires a divalent cation, most likely magnesium in vivo, as an electrophilic catalyst to aid phosphoryl group transfer. It is the chelate of the metal and the nucleotide that is the actual substrate.</text>
</comment>
<comment type="subcellular location">
    <subcellularLocation>
        <location evidence="9">Cytoplasm</location>
    </subcellularLocation>
</comment>
<keyword evidence="7 9" id="KW-0630">Potassium</keyword>
<feature type="binding site" evidence="9">
    <location>
        <begin position="218"/>
        <end position="223"/>
    </location>
    <ligand>
        <name>ATP</name>
        <dbReference type="ChEBI" id="CHEBI:30616"/>
    </ligand>
</feature>
<sequence>MMGGVIVLGSLNIDLVTEVPRLPRPGETVAGGDLRRHPGGKGANQAVAAARAGARVRMVGACGADDGGELVLGALVEEGVDVAGVRRLPDVPTGTATILVEQGGENMIAIGPGANAHWDDGDAPAALHGVTDGDVLLLQLEVPAAVTLAAARVARRRGATVVLNAAPLHTAVPGLLDDVDVLVVNEHEVRAASGVEDGDPTVLARDLAAGASLDVVVTLGARGAVLCGADGREEHVTAPAVEARDTVGAGDTFAGYLAAALAEGRDHSYAVRRAVTAASLAVTRLGAQTAIPRVEDLPPITHTPEEDHATVTRK</sequence>
<evidence type="ECO:0000256" key="7">
    <source>
        <dbReference type="ARBA" id="ARBA00022958"/>
    </source>
</evidence>
<dbReference type="PANTHER" id="PTHR10584">
    <property type="entry name" value="SUGAR KINASE"/>
    <property type="match status" value="1"/>
</dbReference>
<keyword evidence="3 9" id="KW-0547">Nucleotide-binding</keyword>
<feature type="domain" description="Carbohydrate kinase PfkB" evidence="10">
    <location>
        <begin position="5"/>
        <end position="292"/>
    </location>
</feature>
<feature type="binding site" evidence="9">
    <location>
        <begin position="12"/>
        <end position="14"/>
    </location>
    <ligand>
        <name>substrate</name>
    </ligand>
</feature>
<gene>
    <name evidence="9" type="primary">rbsK</name>
    <name evidence="11" type="ORF">EXE57_15270</name>
</gene>
<comment type="subunit">
    <text evidence="9">Homodimer.</text>
</comment>
<keyword evidence="4 9" id="KW-0418">Kinase</keyword>
<organism evidence="11 12">
    <name type="scientific">Nocardioides euryhalodurans</name>
    <dbReference type="NCBI Taxonomy" id="2518370"/>
    <lineage>
        <taxon>Bacteria</taxon>
        <taxon>Bacillati</taxon>
        <taxon>Actinomycetota</taxon>
        <taxon>Actinomycetes</taxon>
        <taxon>Propionibacteriales</taxon>
        <taxon>Nocardioidaceae</taxon>
        <taxon>Nocardioides</taxon>
    </lineage>
</organism>
<feature type="binding site" evidence="9">
    <location>
        <position position="286"/>
    </location>
    <ligand>
        <name>K(+)</name>
        <dbReference type="ChEBI" id="CHEBI:29103"/>
    </ligand>
</feature>
<evidence type="ECO:0000256" key="9">
    <source>
        <dbReference type="HAMAP-Rule" id="MF_01987"/>
    </source>
</evidence>
<evidence type="ECO:0000256" key="5">
    <source>
        <dbReference type="ARBA" id="ARBA00022840"/>
    </source>
</evidence>
<comment type="activity regulation">
    <text evidence="9">Activated by a monovalent cation that binds near, but not in, the active site. The most likely occupant of the site in vivo is potassium. Ion binding induces a conformational change that may alter substrate affinity.</text>
</comment>
<keyword evidence="9" id="KW-0963">Cytoplasm</keyword>
<dbReference type="GO" id="GO:0004747">
    <property type="term" value="F:ribokinase activity"/>
    <property type="evidence" value="ECO:0007669"/>
    <property type="project" value="UniProtKB-UniRule"/>
</dbReference>
<comment type="function">
    <text evidence="9">Catalyzes the phosphorylation of ribose at O-5 in a reaction requiring ATP and magnesium. The resulting D-ribose-5-phosphate can then be used either for sythesis of nucleotides, histidine, and tryptophan, or as a component of the pentose phosphate pathway.</text>
</comment>
<dbReference type="GO" id="GO:0005829">
    <property type="term" value="C:cytosol"/>
    <property type="evidence" value="ECO:0007669"/>
    <property type="project" value="TreeGrafter"/>
</dbReference>
<dbReference type="PANTHER" id="PTHR10584:SF166">
    <property type="entry name" value="RIBOKINASE"/>
    <property type="match status" value="1"/>
</dbReference>
<dbReference type="AlphaFoldDB" id="A0A4P7GQI0"/>
<evidence type="ECO:0000313" key="11">
    <source>
        <dbReference type="EMBL" id="QBR94536.1"/>
    </source>
</evidence>
<dbReference type="InterPro" id="IPR011611">
    <property type="entry name" value="PfkB_dom"/>
</dbReference>
<dbReference type="SUPFAM" id="SSF53613">
    <property type="entry name" value="Ribokinase-like"/>
    <property type="match status" value="1"/>
</dbReference>
<feature type="binding site" evidence="9">
    <location>
        <position position="141"/>
    </location>
    <ligand>
        <name>substrate</name>
    </ligand>
</feature>
<feature type="binding site" evidence="9">
    <location>
        <position position="247"/>
    </location>
    <ligand>
        <name>K(+)</name>
        <dbReference type="ChEBI" id="CHEBI:29103"/>
    </ligand>
</feature>
<feature type="active site" description="Proton acceptor" evidence="9">
    <location>
        <position position="251"/>
    </location>
</feature>
<evidence type="ECO:0000256" key="8">
    <source>
        <dbReference type="ARBA" id="ARBA00023277"/>
    </source>
</evidence>
<evidence type="ECO:0000259" key="10">
    <source>
        <dbReference type="Pfam" id="PF00294"/>
    </source>
</evidence>
<dbReference type="InterPro" id="IPR002139">
    <property type="entry name" value="Ribo/fructo_kinase"/>
</dbReference>
<evidence type="ECO:0000313" key="12">
    <source>
        <dbReference type="Proteomes" id="UP000294894"/>
    </source>
</evidence>
<feature type="binding site" evidence="9">
    <location>
        <begin position="250"/>
        <end position="251"/>
    </location>
    <ligand>
        <name>ATP</name>
        <dbReference type="ChEBI" id="CHEBI:30616"/>
    </ligand>
</feature>
<dbReference type="InterPro" id="IPR011877">
    <property type="entry name" value="Ribokinase"/>
</dbReference>
<evidence type="ECO:0000256" key="4">
    <source>
        <dbReference type="ARBA" id="ARBA00022777"/>
    </source>
</evidence>
<dbReference type="InterPro" id="IPR029056">
    <property type="entry name" value="Ribokinase-like"/>
</dbReference>
<evidence type="ECO:0000256" key="2">
    <source>
        <dbReference type="ARBA" id="ARBA00022723"/>
    </source>
</evidence>